<dbReference type="Pfam" id="PF14787">
    <property type="entry name" value="zf-CCHC_5"/>
    <property type="match status" value="1"/>
</dbReference>
<evidence type="ECO:0000259" key="4">
    <source>
        <dbReference type="PROSITE" id="PS50158"/>
    </source>
</evidence>
<feature type="non-terminal residue" evidence="5">
    <location>
        <position position="1"/>
    </location>
</feature>
<keyword evidence="1" id="KW-0449">Lipoprotein</keyword>
<dbReference type="PANTHER" id="PTHR40389">
    <property type="entry name" value="ENDOGENOUS RETROVIRUS GROUP K MEMBER 24 GAG POLYPROTEIN-RELATED"/>
    <property type="match status" value="1"/>
</dbReference>
<feature type="compositionally biased region" description="Polar residues" evidence="3">
    <location>
        <begin position="110"/>
        <end position="127"/>
    </location>
</feature>
<feature type="region of interest" description="Disordered" evidence="3">
    <location>
        <begin position="93"/>
        <end position="127"/>
    </location>
</feature>
<dbReference type="GO" id="GO:0008270">
    <property type="term" value="F:zinc ion binding"/>
    <property type="evidence" value="ECO:0007669"/>
    <property type="project" value="UniProtKB-KW"/>
</dbReference>
<evidence type="ECO:0000313" key="6">
    <source>
        <dbReference type="Proteomes" id="UP000566454"/>
    </source>
</evidence>
<dbReference type="OrthoDB" id="9398000at2759"/>
<keyword evidence="2" id="KW-0862">Zinc</keyword>
<dbReference type="PANTHER" id="PTHR40389:SF2">
    <property type="entry name" value="ENDOGENOUS RETROVIRUS GROUP K MEMBER 24 GAG POLYPROTEIN-RELATED"/>
    <property type="match status" value="1"/>
</dbReference>
<dbReference type="SUPFAM" id="SSF57756">
    <property type="entry name" value="Retrovirus zinc finger-like domains"/>
    <property type="match status" value="2"/>
</dbReference>
<dbReference type="PROSITE" id="PS50158">
    <property type="entry name" value="ZF_CCHC"/>
    <property type="match status" value="1"/>
</dbReference>
<keyword evidence="1" id="KW-0519">Myristate</keyword>
<name>A0A7K5Q9V1_9PASE</name>
<evidence type="ECO:0000313" key="5">
    <source>
        <dbReference type="EMBL" id="NWT64196.1"/>
    </source>
</evidence>
<dbReference type="GO" id="GO:0003676">
    <property type="term" value="F:nucleic acid binding"/>
    <property type="evidence" value="ECO:0007669"/>
    <property type="project" value="InterPro"/>
</dbReference>
<dbReference type="InterPro" id="IPR050195">
    <property type="entry name" value="Primate_lentivir_Gag_pol-like"/>
</dbReference>
<accession>A0A7K5Q9V1</accession>
<dbReference type="InterPro" id="IPR036875">
    <property type="entry name" value="Znf_CCHC_sf"/>
</dbReference>
<keyword evidence="2" id="KW-0863">Zinc-finger</keyword>
<protein>
    <submittedName>
        <fullName evidence="5">GAK5 protein</fullName>
    </submittedName>
</protein>
<dbReference type="Gene3D" id="4.10.60.10">
    <property type="entry name" value="Zinc finger, CCHC-type"/>
    <property type="match status" value="2"/>
</dbReference>
<evidence type="ECO:0000256" key="2">
    <source>
        <dbReference type="PROSITE-ProRule" id="PRU00047"/>
    </source>
</evidence>
<dbReference type="AlphaFoldDB" id="A0A7K5Q9V1"/>
<dbReference type="Pfam" id="PF00098">
    <property type="entry name" value="zf-CCHC"/>
    <property type="match status" value="1"/>
</dbReference>
<feature type="domain" description="CCHC-type" evidence="4">
    <location>
        <begin position="48"/>
        <end position="64"/>
    </location>
</feature>
<gene>
    <name evidence="5" type="primary">Ervk5</name>
    <name evidence="5" type="ORF">PRUHIM_R15639</name>
</gene>
<evidence type="ECO:0000256" key="3">
    <source>
        <dbReference type="SAM" id="MobiDB-lite"/>
    </source>
</evidence>
<dbReference type="EMBL" id="VYZK01000008">
    <property type="protein sequence ID" value="NWT64196.1"/>
    <property type="molecule type" value="Genomic_DNA"/>
</dbReference>
<comment type="caution">
    <text evidence="5">The sequence shown here is derived from an EMBL/GenBank/DDBJ whole genome shotgun (WGS) entry which is preliminary data.</text>
</comment>
<dbReference type="SMART" id="SM00343">
    <property type="entry name" value="ZnF_C2HC"/>
    <property type="match status" value="2"/>
</dbReference>
<proteinExistence type="predicted"/>
<evidence type="ECO:0000256" key="1">
    <source>
        <dbReference type="ARBA" id="ARBA00022707"/>
    </source>
</evidence>
<keyword evidence="2" id="KW-0479">Metal-binding</keyword>
<dbReference type="InterPro" id="IPR001878">
    <property type="entry name" value="Znf_CCHC"/>
</dbReference>
<organism evidence="5 6">
    <name type="scientific">Prunella himalayana</name>
    <dbReference type="NCBI Taxonomy" id="670356"/>
    <lineage>
        <taxon>Eukaryota</taxon>
        <taxon>Metazoa</taxon>
        <taxon>Chordata</taxon>
        <taxon>Craniata</taxon>
        <taxon>Vertebrata</taxon>
        <taxon>Euteleostomi</taxon>
        <taxon>Archelosauria</taxon>
        <taxon>Archosauria</taxon>
        <taxon>Dinosauria</taxon>
        <taxon>Saurischia</taxon>
        <taxon>Theropoda</taxon>
        <taxon>Coelurosauria</taxon>
        <taxon>Aves</taxon>
        <taxon>Neognathae</taxon>
        <taxon>Neoaves</taxon>
        <taxon>Telluraves</taxon>
        <taxon>Australaves</taxon>
        <taxon>Passeriformes</taxon>
        <taxon>Passeroidea</taxon>
        <taxon>Prunellidae</taxon>
        <taxon>Prunella</taxon>
    </lineage>
</organism>
<dbReference type="Proteomes" id="UP000566454">
    <property type="component" value="Unassembled WGS sequence"/>
</dbReference>
<reference evidence="5 6" key="1">
    <citation type="submission" date="2019-09" db="EMBL/GenBank/DDBJ databases">
        <title>Bird 10,000 Genomes (B10K) Project - Family phase.</title>
        <authorList>
            <person name="Zhang G."/>
        </authorList>
    </citation>
    <scope>NUCLEOTIDE SEQUENCE [LARGE SCALE GENOMIC DNA]</scope>
    <source>
        <strain evidence="5">B10K-DU-013-18</strain>
        <tissue evidence="5">Muscle</tissue>
    </source>
</reference>
<feature type="non-terminal residue" evidence="5">
    <location>
        <position position="127"/>
    </location>
</feature>
<keyword evidence="6" id="KW-1185">Reference proteome</keyword>
<sequence length="127" mass="14179">LDQIKTKPGTSLTDFIKTCAHIGTEQYKADLLATALAQQLQVARAAIKCFGCGEEGHVKKQCSKNKQGKKKPSKLCFRCKKGYHWSNECRSKYDKDGKPLPQRQKLKGGTKSSATQQNRIQAQQTHT</sequence>